<dbReference type="AlphaFoldDB" id="A0A9P0HJQ9"/>
<reference evidence="1" key="1">
    <citation type="submission" date="2022-01" db="EMBL/GenBank/DDBJ databases">
        <authorList>
            <person name="King R."/>
        </authorList>
    </citation>
    <scope>NUCLEOTIDE SEQUENCE</scope>
</reference>
<evidence type="ECO:0000313" key="1">
    <source>
        <dbReference type="EMBL" id="CAH1403175.1"/>
    </source>
</evidence>
<protein>
    <submittedName>
        <fullName evidence="1">Uncharacterized protein</fullName>
    </submittedName>
</protein>
<name>A0A9P0HJQ9_NEZVI</name>
<gene>
    <name evidence="1" type="ORF">NEZAVI_LOCUS11828</name>
</gene>
<proteinExistence type="predicted"/>
<evidence type="ECO:0000313" key="2">
    <source>
        <dbReference type="Proteomes" id="UP001152798"/>
    </source>
</evidence>
<accession>A0A9P0HJQ9</accession>
<sequence length="83" mass="9871">MYELYLCQPHILKILKTKHKNNQLTTGGSEFLFLIAHLKMEGLNTYLTPFERHSLKICFIPMYRLSKRTMYSKALMKKSINNF</sequence>
<dbReference type="Proteomes" id="UP001152798">
    <property type="component" value="Chromosome 5"/>
</dbReference>
<keyword evidence="2" id="KW-1185">Reference proteome</keyword>
<organism evidence="1 2">
    <name type="scientific">Nezara viridula</name>
    <name type="common">Southern green stink bug</name>
    <name type="synonym">Cimex viridulus</name>
    <dbReference type="NCBI Taxonomy" id="85310"/>
    <lineage>
        <taxon>Eukaryota</taxon>
        <taxon>Metazoa</taxon>
        <taxon>Ecdysozoa</taxon>
        <taxon>Arthropoda</taxon>
        <taxon>Hexapoda</taxon>
        <taxon>Insecta</taxon>
        <taxon>Pterygota</taxon>
        <taxon>Neoptera</taxon>
        <taxon>Paraneoptera</taxon>
        <taxon>Hemiptera</taxon>
        <taxon>Heteroptera</taxon>
        <taxon>Panheteroptera</taxon>
        <taxon>Pentatomomorpha</taxon>
        <taxon>Pentatomoidea</taxon>
        <taxon>Pentatomidae</taxon>
        <taxon>Pentatominae</taxon>
        <taxon>Nezara</taxon>
    </lineage>
</organism>
<dbReference type="EMBL" id="OV725081">
    <property type="protein sequence ID" value="CAH1403175.1"/>
    <property type="molecule type" value="Genomic_DNA"/>
</dbReference>